<proteinExistence type="predicted"/>
<evidence type="ECO:0000256" key="1">
    <source>
        <dbReference type="SAM" id="MobiDB-lite"/>
    </source>
</evidence>
<comment type="caution">
    <text evidence="2">The sequence shown here is derived from an EMBL/GenBank/DDBJ whole genome shotgun (WGS) entry which is preliminary data.</text>
</comment>
<dbReference type="EMBL" id="JAARRW010000010">
    <property type="protein sequence ID" value="MBC1563596.1"/>
    <property type="molecule type" value="Genomic_DNA"/>
</dbReference>
<evidence type="ECO:0000313" key="3">
    <source>
        <dbReference type="Proteomes" id="UP000541955"/>
    </source>
</evidence>
<feature type="region of interest" description="Disordered" evidence="1">
    <location>
        <begin position="804"/>
        <end position="826"/>
    </location>
</feature>
<accession>A0A7X0XM59</accession>
<gene>
    <name evidence="2" type="ORF">HB902_16095</name>
</gene>
<dbReference type="Proteomes" id="UP000541955">
    <property type="component" value="Unassembled WGS sequence"/>
</dbReference>
<reference evidence="2 3" key="1">
    <citation type="submission" date="2020-03" db="EMBL/GenBank/DDBJ databases">
        <title>Soil Listeria distribution.</title>
        <authorList>
            <person name="Liao J."/>
            <person name="Wiedmann M."/>
        </authorList>
    </citation>
    <scope>NUCLEOTIDE SEQUENCE [LARGE SCALE GENOMIC DNA]</scope>
    <source>
        <strain evidence="2 3">FSL L7-1387</strain>
    </source>
</reference>
<protein>
    <recommendedName>
        <fullName evidence="4">Large polyvalent protein associated domain-containing protein</fullName>
    </recommendedName>
</protein>
<sequence length="826" mass="95357">MSLDDRFPLFDPNALDIYTEDTAQYLTKDIEQAMHLWPDGRMTSSIFEGIRGDDHYVIGNYFENTPFPEFMNLSKSMVQEVAAISLGVVRLVPESHMALKAEQQVLTEEQQQVLQNSSFELSNFCQGIELTHEVLRGLGVENPELRMSLTTQKSNQVEITEQNTGNDIKEQSSQGLNNQLFRLPIWISESSGDLMVPIESQQGMLDYLDRFTRSAIQQEGRSYSDDIVWYRMSARSEEELEALEMASMERVNTILQENIQMKSEIQDNNFSLDQLQRFLTFVNKPAFDGPFDTLDADDKLLTIDKIAHDYLLPEYQENEDMSQYHKPVQLFQQEVFLYDVPDDTYVGVSNTDELREFLEKDFGIFASAAEVMDAEELDESGFVGKQEQFKHYLERLDDPEITLQDVAEITAFANSAFYKAEALNVNNEPFRAMMTPEELAENSSLENRAIKVNSIVEDVLYVDQEAQEDAMMNLYRFELEQSYVSGKSTLEEIKEFDAKLTMSEAVQIRMWAVDHQVDVLETSESADVDLKRYYQELSQFLVRISKGYHAPDNFNFANEEQAALNRFFVGQKMHVVDKVEVTAYFHDGRNLLGREEENPIYSLEEAEEIIQELHQKFEMKAGTTTVAFNAMTNSGLYHYGHMEVGGKKQESLTAHLYDYHDRFRTEEGKEWQKVLETRWNEEKAYLATMPTENYEQKEENDIEAWKIKFKETYRAFAMDQFNRGSATLPNQKMLAVSSSKLSLSLPEAFNLRQEAIDERLFLGKEANPGLTEHYNDLSDKLAVMSRFGSDEEKMRFIDREIRGGATPKTELDQEQNKKSNQHQIGL</sequence>
<evidence type="ECO:0000313" key="2">
    <source>
        <dbReference type="EMBL" id="MBC1563596.1"/>
    </source>
</evidence>
<evidence type="ECO:0008006" key="4">
    <source>
        <dbReference type="Google" id="ProtNLM"/>
    </source>
</evidence>
<organism evidence="2 3">
    <name type="scientific">Listeria booriae</name>
    <dbReference type="NCBI Taxonomy" id="1552123"/>
    <lineage>
        <taxon>Bacteria</taxon>
        <taxon>Bacillati</taxon>
        <taxon>Bacillota</taxon>
        <taxon>Bacilli</taxon>
        <taxon>Bacillales</taxon>
        <taxon>Listeriaceae</taxon>
        <taxon>Listeria</taxon>
    </lineage>
</organism>
<dbReference type="RefSeq" id="WP_185430482.1">
    <property type="nucleotide sequence ID" value="NZ_JAARRW010000010.1"/>
</dbReference>
<dbReference type="AlphaFoldDB" id="A0A7X0XM59"/>
<name>A0A7X0XM59_9LIST</name>